<sequence length="353" mass="39161">MYDRRFSRTPLICAGTFPNSMAACRVANLMNRNELRRADINLLVVFESMMHERNVSRVGEKLFLGQPTISGALGRLRVLFDDPLFIRSGRVMEPTARAEEIFANLAPALDGIAAALSRCQSFDPRTSEATFHVGLSDDVEYALLPRLLRQLRIEAPNTTLIVRRVDQQQMSQRLVNGDISVGISHTLDLPANARRKGLRPIRPMLLRCDNRPGPLGLEEFCRRPHAVVSSMGNAADETDHVLHALGRQRKVVLTVPQFSALPGLLAQSDMLAIVPDYVAKAMASVAGMRVEPAPLQLPAHELSMVWRAAAHNDPGQRWLRARCCTLLCEPIELQVVPKSRPALHNDQALLAAR</sequence>
<dbReference type="PANTHER" id="PTHR30118:SF15">
    <property type="entry name" value="TRANSCRIPTIONAL REGULATORY PROTEIN"/>
    <property type="match status" value="1"/>
</dbReference>
<evidence type="ECO:0000256" key="3">
    <source>
        <dbReference type="ARBA" id="ARBA00023125"/>
    </source>
</evidence>
<evidence type="ECO:0000256" key="1">
    <source>
        <dbReference type="ARBA" id="ARBA00009437"/>
    </source>
</evidence>
<evidence type="ECO:0000259" key="5">
    <source>
        <dbReference type="PROSITE" id="PS50931"/>
    </source>
</evidence>
<dbReference type="SUPFAM" id="SSF53850">
    <property type="entry name" value="Periplasmic binding protein-like II"/>
    <property type="match status" value="1"/>
</dbReference>
<evidence type="ECO:0000256" key="4">
    <source>
        <dbReference type="ARBA" id="ARBA00023163"/>
    </source>
</evidence>
<gene>
    <name evidence="6" type="primary">leuO_1</name>
    <name evidence="6" type="ORF">PS918_00334</name>
</gene>
<feature type="domain" description="HTH lysR-type" evidence="5">
    <location>
        <begin position="39"/>
        <end position="95"/>
    </location>
</feature>
<dbReference type="Gene3D" id="3.40.190.10">
    <property type="entry name" value="Periplasmic binding protein-like II"/>
    <property type="match status" value="2"/>
</dbReference>
<dbReference type="PROSITE" id="PS50931">
    <property type="entry name" value="HTH_LYSR"/>
    <property type="match status" value="1"/>
</dbReference>
<dbReference type="InterPro" id="IPR050389">
    <property type="entry name" value="LysR-type_TF"/>
</dbReference>
<dbReference type="InterPro" id="IPR005119">
    <property type="entry name" value="LysR_subst-bd"/>
</dbReference>
<accession>A0A5E7R5D1</accession>
<keyword evidence="3" id="KW-0238">DNA-binding</keyword>
<dbReference type="InterPro" id="IPR000847">
    <property type="entry name" value="LysR_HTH_N"/>
</dbReference>
<evidence type="ECO:0000256" key="2">
    <source>
        <dbReference type="ARBA" id="ARBA00023015"/>
    </source>
</evidence>
<keyword evidence="4" id="KW-0804">Transcription</keyword>
<organism evidence="6 7">
    <name type="scientific">Pseudomonas fluorescens</name>
    <dbReference type="NCBI Taxonomy" id="294"/>
    <lineage>
        <taxon>Bacteria</taxon>
        <taxon>Pseudomonadati</taxon>
        <taxon>Pseudomonadota</taxon>
        <taxon>Gammaproteobacteria</taxon>
        <taxon>Pseudomonadales</taxon>
        <taxon>Pseudomonadaceae</taxon>
        <taxon>Pseudomonas</taxon>
    </lineage>
</organism>
<dbReference type="Pfam" id="PF03466">
    <property type="entry name" value="LysR_substrate"/>
    <property type="match status" value="1"/>
</dbReference>
<evidence type="ECO:0000313" key="6">
    <source>
        <dbReference type="EMBL" id="VVP66273.1"/>
    </source>
</evidence>
<dbReference type="Proteomes" id="UP000326611">
    <property type="component" value="Unassembled WGS sequence"/>
</dbReference>
<dbReference type="PANTHER" id="PTHR30118">
    <property type="entry name" value="HTH-TYPE TRANSCRIPTIONAL REGULATOR LEUO-RELATED"/>
    <property type="match status" value="1"/>
</dbReference>
<name>A0A5E7R5D1_PSEFL</name>
<comment type="similarity">
    <text evidence="1">Belongs to the LysR transcriptional regulatory family.</text>
</comment>
<dbReference type="AlphaFoldDB" id="A0A5E7R5D1"/>
<dbReference type="GO" id="GO:0003700">
    <property type="term" value="F:DNA-binding transcription factor activity"/>
    <property type="evidence" value="ECO:0007669"/>
    <property type="project" value="InterPro"/>
</dbReference>
<reference evidence="6 7" key="1">
    <citation type="submission" date="2019-09" db="EMBL/GenBank/DDBJ databases">
        <authorList>
            <person name="Chandra G."/>
            <person name="Truman W A."/>
        </authorList>
    </citation>
    <scope>NUCLEOTIDE SEQUENCE [LARGE SCALE GENOMIC DNA]</scope>
    <source>
        <strain evidence="6">PS918</strain>
    </source>
</reference>
<dbReference type="EMBL" id="CABVIY010000001">
    <property type="protein sequence ID" value="VVP66273.1"/>
    <property type="molecule type" value="Genomic_DNA"/>
</dbReference>
<protein>
    <submittedName>
        <fullName evidence="6">HTH-type transcriptional regulator LeuO</fullName>
    </submittedName>
</protein>
<dbReference type="Pfam" id="PF00126">
    <property type="entry name" value="HTH_1"/>
    <property type="match status" value="1"/>
</dbReference>
<dbReference type="GO" id="GO:0003677">
    <property type="term" value="F:DNA binding"/>
    <property type="evidence" value="ECO:0007669"/>
    <property type="project" value="UniProtKB-KW"/>
</dbReference>
<keyword evidence="2" id="KW-0805">Transcription regulation</keyword>
<dbReference type="SUPFAM" id="SSF46785">
    <property type="entry name" value="Winged helix' DNA-binding domain"/>
    <property type="match status" value="1"/>
</dbReference>
<dbReference type="PROSITE" id="PS51257">
    <property type="entry name" value="PROKAR_LIPOPROTEIN"/>
    <property type="match status" value="1"/>
</dbReference>
<dbReference type="InterPro" id="IPR036390">
    <property type="entry name" value="WH_DNA-bd_sf"/>
</dbReference>
<evidence type="ECO:0000313" key="7">
    <source>
        <dbReference type="Proteomes" id="UP000326611"/>
    </source>
</evidence>
<proteinExistence type="inferred from homology"/>
<dbReference type="Gene3D" id="1.10.10.10">
    <property type="entry name" value="Winged helix-like DNA-binding domain superfamily/Winged helix DNA-binding domain"/>
    <property type="match status" value="1"/>
</dbReference>
<dbReference type="InterPro" id="IPR036388">
    <property type="entry name" value="WH-like_DNA-bd_sf"/>
</dbReference>